<protein>
    <submittedName>
        <fullName evidence="2">Uncharacterized protein</fullName>
    </submittedName>
</protein>
<keyword evidence="1" id="KW-0472">Membrane</keyword>
<accession>A0A2P8D5A3</accession>
<gene>
    <name evidence="2" type="ORF">CLV30_13212</name>
</gene>
<evidence type="ECO:0000313" key="3">
    <source>
        <dbReference type="Proteomes" id="UP000243528"/>
    </source>
</evidence>
<name>A0A2P8D5A3_9ACTN</name>
<dbReference type="EMBL" id="PYGE01000032">
    <property type="protein sequence ID" value="PSK92397.1"/>
    <property type="molecule type" value="Genomic_DNA"/>
</dbReference>
<keyword evidence="1" id="KW-0812">Transmembrane</keyword>
<proteinExistence type="predicted"/>
<keyword evidence="1" id="KW-1133">Transmembrane helix</keyword>
<evidence type="ECO:0000256" key="1">
    <source>
        <dbReference type="SAM" id="Phobius"/>
    </source>
</evidence>
<comment type="caution">
    <text evidence="2">The sequence shown here is derived from an EMBL/GenBank/DDBJ whole genome shotgun (WGS) entry which is preliminary data.</text>
</comment>
<dbReference type="AlphaFoldDB" id="A0A2P8D5A3"/>
<dbReference type="RefSeq" id="WP_106539979.1">
    <property type="nucleotide sequence ID" value="NZ_ML142906.1"/>
</dbReference>
<reference evidence="2 3" key="1">
    <citation type="submission" date="2018-03" db="EMBL/GenBank/DDBJ databases">
        <title>Genomic Encyclopedia of Archaeal and Bacterial Type Strains, Phase II (KMG-II): from individual species to whole genera.</title>
        <authorList>
            <person name="Goeker M."/>
        </authorList>
    </citation>
    <scope>NUCLEOTIDE SEQUENCE [LARGE SCALE GENOMIC DNA]</scope>
    <source>
        <strain evidence="2 3">DSM 45211</strain>
    </source>
</reference>
<sequence length="100" mass="10463">MDVPLDVTGVLAVASIPLIRVANPKILRADKLTAWRCPMIGIGGGGNGHMFRASNERNARAFVAEQESLTSTGSRLPKSVAGRVILFVLLAAAVAALVLL</sequence>
<dbReference type="Proteomes" id="UP000243528">
    <property type="component" value="Unassembled WGS sequence"/>
</dbReference>
<evidence type="ECO:0000313" key="2">
    <source>
        <dbReference type="EMBL" id="PSK92397.1"/>
    </source>
</evidence>
<feature type="transmembrane region" description="Helical" evidence="1">
    <location>
        <begin position="80"/>
        <end position="99"/>
    </location>
</feature>
<keyword evidence="3" id="KW-1185">Reference proteome</keyword>
<organism evidence="2 3">
    <name type="scientific">Haloactinopolyspora alba</name>
    <dbReference type="NCBI Taxonomy" id="648780"/>
    <lineage>
        <taxon>Bacteria</taxon>
        <taxon>Bacillati</taxon>
        <taxon>Actinomycetota</taxon>
        <taxon>Actinomycetes</taxon>
        <taxon>Jiangellales</taxon>
        <taxon>Jiangellaceae</taxon>
        <taxon>Haloactinopolyspora</taxon>
    </lineage>
</organism>